<feature type="region of interest" description="Disordered" evidence="1">
    <location>
        <begin position="1"/>
        <end position="158"/>
    </location>
</feature>
<feature type="region of interest" description="Disordered" evidence="1">
    <location>
        <begin position="215"/>
        <end position="246"/>
    </location>
</feature>
<dbReference type="Proteomes" id="UP001583172">
    <property type="component" value="Unassembled WGS sequence"/>
</dbReference>
<feature type="region of interest" description="Disordered" evidence="1">
    <location>
        <begin position="279"/>
        <end position="449"/>
    </location>
</feature>
<evidence type="ECO:0000313" key="3">
    <source>
        <dbReference type="Proteomes" id="UP001583172"/>
    </source>
</evidence>
<reference evidence="2 3" key="1">
    <citation type="journal article" date="2024" name="Commun. Biol.">
        <title>Comparative genomic analysis of thermophilic fungi reveals convergent evolutionary adaptations and gene losses.</title>
        <authorList>
            <person name="Steindorff A.S."/>
            <person name="Aguilar-Pontes M.V."/>
            <person name="Robinson A.J."/>
            <person name="Andreopoulos B."/>
            <person name="LaButti K."/>
            <person name="Kuo A."/>
            <person name="Mondo S."/>
            <person name="Riley R."/>
            <person name="Otillar R."/>
            <person name="Haridas S."/>
            <person name="Lipzen A."/>
            <person name="Grimwood J."/>
            <person name="Schmutz J."/>
            <person name="Clum A."/>
            <person name="Reid I.D."/>
            <person name="Moisan M.C."/>
            <person name="Butler G."/>
            <person name="Nguyen T.T.M."/>
            <person name="Dewar K."/>
            <person name="Conant G."/>
            <person name="Drula E."/>
            <person name="Henrissat B."/>
            <person name="Hansel C."/>
            <person name="Singer S."/>
            <person name="Hutchinson M.I."/>
            <person name="de Vries R.P."/>
            <person name="Natvig D.O."/>
            <person name="Powell A.J."/>
            <person name="Tsang A."/>
            <person name="Grigoriev I.V."/>
        </authorList>
    </citation>
    <scope>NUCLEOTIDE SEQUENCE [LARGE SCALE GENOMIC DNA]</scope>
    <source>
        <strain evidence="2 3">CBS 620.91</strain>
    </source>
</reference>
<name>A0ABR3V591_HUMIN</name>
<feature type="compositionally biased region" description="Acidic residues" evidence="1">
    <location>
        <begin position="326"/>
        <end position="341"/>
    </location>
</feature>
<gene>
    <name evidence="2" type="ORF">VTJ49DRAFT_4490</name>
</gene>
<organism evidence="2 3">
    <name type="scientific">Humicola insolens</name>
    <name type="common">Soft-rot fungus</name>
    <dbReference type="NCBI Taxonomy" id="85995"/>
    <lineage>
        <taxon>Eukaryota</taxon>
        <taxon>Fungi</taxon>
        <taxon>Dikarya</taxon>
        <taxon>Ascomycota</taxon>
        <taxon>Pezizomycotina</taxon>
        <taxon>Sordariomycetes</taxon>
        <taxon>Sordariomycetidae</taxon>
        <taxon>Sordariales</taxon>
        <taxon>Chaetomiaceae</taxon>
        <taxon>Mycothermus</taxon>
    </lineage>
</organism>
<feature type="compositionally biased region" description="Polar residues" evidence="1">
    <location>
        <begin position="62"/>
        <end position="71"/>
    </location>
</feature>
<feature type="compositionally biased region" description="Basic residues" evidence="1">
    <location>
        <begin position="38"/>
        <end position="47"/>
    </location>
</feature>
<evidence type="ECO:0000256" key="1">
    <source>
        <dbReference type="SAM" id="MobiDB-lite"/>
    </source>
</evidence>
<sequence length="449" mass="48671">MEPMVPSTPTRGRTARPRTPTAPQHGFEDNYEPYSPRKSTRIARRAANRTPSPPPAREKSSQQHNSFGSPKSTKKRLPPTMATPALSPQKKRMPPTDSSRKASGTLTIESAANAAVALGLSPAPKSEPRSSRRGAASGAGMLITPAKTPQKPPNEKVTAKVKSVARNLFHDDAEEAIVRSPKKMASPTNNPDSFYCGEAAETSFEIFTDSHERIPEVDTSSDNPFYVTQTTAPPEPPRRRSKRNLVTIPGEGKVTVEEAVRREDGMLIVFRGKKQFRKFADVEEPTTRQGLDDGEGGLEGAVESPTKRHFTRSSIKPRLLFPTSSQDDESNSLDDEEAATDIEDHVLASLQEEDAEKPETPNDLIDEAAPGTPPRAPRHAPASPPTTTRTTRFGSKKAAEPTPKPKPPAKRSPFDSWRRVKGGATAAETSGLKRSGDELTAAGAKRSRA</sequence>
<protein>
    <submittedName>
        <fullName evidence="2">Uncharacterized protein</fullName>
    </submittedName>
</protein>
<feature type="compositionally biased region" description="Polar residues" evidence="1">
    <location>
        <begin position="218"/>
        <end position="232"/>
    </location>
</feature>
<accession>A0ABR3V591</accession>
<comment type="caution">
    <text evidence="2">The sequence shown here is derived from an EMBL/GenBank/DDBJ whole genome shotgun (WGS) entry which is preliminary data.</text>
</comment>
<keyword evidence="3" id="KW-1185">Reference proteome</keyword>
<feature type="compositionally biased region" description="Low complexity" evidence="1">
    <location>
        <begin position="379"/>
        <end position="392"/>
    </location>
</feature>
<dbReference type="EMBL" id="JAZGSY010000348">
    <property type="protein sequence ID" value="KAL1836929.1"/>
    <property type="molecule type" value="Genomic_DNA"/>
</dbReference>
<feature type="compositionally biased region" description="Polar residues" evidence="1">
    <location>
        <begin position="101"/>
        <end position="110"/>
    </location>
</feature>
<feature type="region of interest" description="Disordered" evidence="1">
    <location>
        <begin position="172"/>
        <end position="195"/>
    </location>
</feature>
<proteinExistence type="predicted"/>
<feature type="compositionally biased region" description="Low complexity" evidence="1">
    <location>
        <begin position="8"/>
        <end position="23"/>
    </location>
</feature>
<evidence type="ECO:0000313" key="2">
    <source>
        <dbReference type="EMBL" id="KAL1836929.1"/>
    </source>
</evidence>